<dbReference type="EMBL" id="JAKOGI010000193">
    <property type="protein sequence ID" value="KAJ8440309.1"/>
    <property type="molecule type" value="Genomic_DNA"/>
</dbReference>
<feature type="compositionally biased region" description="Basic and acidic residues" evidence="1">
    <location>
        <begin position="726"/>
        <end position="737"/>
    </location>
</feature>
<organism evidence="2 3">
    <name type="scientific">Carnegiea gigantea</name>
    <dbReference type="NCBI Taxonomy" id="171969"/>
    <lineage>
        <taxon>Eukaryota</taxon>
        <taxon>Viridiplantae</taxon>
        <taxon>Streptophyta</taxon>
        <taxon>Embryophyta</taxon>
        <taxon>Tracheophyta</taxon>
        <taxon>Spermatophyta</taxon>
        <taxon>Magnoliopsida</taxon>
        <taxon>eudicotyledons</taxon>
        <taxon>Gunneridae</taxon>
        <taxon>Pentapetalae</taxon>
        <taxon>Caryophyllales</taxon>
        <taxon>Cactineae</taxon>
        <taxon>Cactaceae</taxon>
        <taxon>Cactoideae</taxon>
        <taxon>Echinocereeae</taxon>
        <taxon>Carnegiea</taxon>
    </lineage>
</organism>
<dbReference type="OrthoDB" id="1939715at2759"/>
<feature type="compositionally biased region" description="Basic and acidic residues" evidence="1">
    <location>
        <begin position="1334"/>
        <end position="1343"/>
    </location>
</feature>
<feature type="compositionally biased region" description="Polar residues" evidence="1">
    <location>
        <begin position="789"/>
        <end position="812"/>
    </location>
</feature>
<evidence type="ECO:0000313" key="2">
    <source>
        <dbReference type="EMBL" id="KAJ8440309.1"/>
    </source>
</evidence>
<feature type="region of interest" description="Disordered" evidence="1">
    <location>
        <begin position="520"/>
        <end position="554"/>
    </location>
</feature>
<feature type="region of interest" description="Disordered" evidence="1">
    <location>
        <begin position="435"/>
        <end position="466"/>
    </location>
</feature>
<feature type="compositionally biased region" description="Basic residues" evidence="1">
    <location>
        <begin position="975"/>
        <end position="988"/>
    </location>
</feature>
<feature type="compositionally biased region" description="Polar residues" evidence="1">
    <location>
        <begin position="658"/>
        <end position="670"/>
    </location>
</feature>
<evidence type="ECO:0000256" key="1">
    <source>
        <dbReference type="SAM" id="MobiDB-lite"/>
    </source>
</evidence>
<feature type="region of interest" description="Disordered" evidence="1">
    <location>
        <begin position="1438"/>
        <end position="1554"/>
    </location>
</feature>
<dbReference type="GO" id="GO:0040029">
    <property type="term" value="P:epigenetic regulation of gene expression"/>
    <property type="evidence" value="ECO:0007669"/>
    <property type="project" value="TreeGrafter"/>
</dbReference>
<feature type="compositionally biased region" description="Polar residues" evidence="1">
    <location>
        <begin position="914"/>
        <end position="930"/>
    </location>
</feature>
<name>A0A9Q1QFW1_9CARY</name>
<dbReference type="PANTHER" id="PTHR34805">
    <property type="entry name" value="PROTEIN MODIFIER OF SNC1 1"/>
    <property type="match status" value="1"/>
</dbReference>
<keyword evidence="3" id="KW-1185">Reference proteome</keyword>
<feature type="compositionally biased region" description="Polar residues" evidence="1">
    <location>
        <begin position="110"/>
        <end position="119"/>
    </location>
</feature>
<feature type="region of interest" description="Disordered" evidence="1">
    <location>
        <begin position="1279"/>
        <end position="1420"/>
    </location>
</feature>
<feature type="compositionally biased region" description="Polar residues" evidence="1">
    <location>
        <begin position="1466"/>
        <end position="1492"/>
    </location>
</feature>
<evidence type="ECO:0008006" key="4">
    <source>
        <dbReference type="Google" id="ProtNLM"/>
    </source>
</evidence>
<comment type="caution">
    <text evidence="2">The sequence shown here is derived from an EMBL/GenBank/DDBJ whole genome shotgun (WGS) entry which is preliminary data.</text>
</comment>
<feature type="compositionally biased region" description="Basic and acidic residues" evidence="1">
    <location>
        <begin position="520"/>
        <end position="529"/>
    </location>
</feature>
<evidence type="ECO:0000313" key="3">
    <source>
        <dbReference type="Proteomes" id="UP001153076"/>
    </source>
</evidence>
<feature type="compositionally biased region" description="Basic and acidic residues" evidence="1">
    <location>
        <begin position="251"/>
        <end position="281"/>
    </location>
</feature>
<gene>
    <name evidence="2" type="ORF">Cgig2_012745</name>
</gene>
<feature type="compositionally biased region" description="Polar residues" evidence="1">
    <location>
        <begin position="1094"/>
        <end position="1104"/>
    </location>
</feature>
<feature type="compositionally biased region" description="Polar residues" evidence="1">
    <location>
        <begin position="436"/>
        <end position="448"/>
    </location>
</feature>
<dbReference type="Proteomes" id="UP001153076">
    <property type="component" value="Unassembled WGS sequence"/>
</dbReference>
<feature type="region of interest" description="Disordered" evidence="1">
    <location>
        <begin position="69"/>
        <end position="281"/>
    </location>
</feature>
<feature type="compositionally biased region" description="Polar residues" evidence="1">
    <location>
        <begin position="1500"/>
        <end position="1516"/>
    </location>
</feature>
<protein>
    <recommendedName>
        <fullName evidence="4">Protein MODIFIER OF SNC1 1</fullName>
    </recommendedName>
</protein>
<feature type="compositionally biased region" description="Polar residues" evidence="1">
    <location>
        <begin position="1345"/>
        <end position="1354"/>
    </location>
</feature>
<feature type="compositionally biased region" description="Polar residues" evidence="1">
    <location>
        <begin position="233"/>
        <end position="246"/>
    </location>
</feature>
<feature type="region of interest" description="Disordered" evidence="1">
    <location>
        <begin position="965"/>
        <end position="1266"/>
    </location>
</feature>
<feature type="compositionally biased region" description="Pro residues" evidence="1">
    <location>
        <begin position="351"/>
        <end position="364"/>
    </location>
</feature>
<feature type="compositionally biased region" description="Basic and acidic residues" evidence="1">
    <location>
        <begin position="813"/>
        <end position="824"/>
    </location>
</feature>
<feature type="compositionally biased region" description="Basic and acidic residues" evidence="1">
    <location>
        <begin position="744"/>
        <end position="758"/>
    </location>
</feature>
<dbReference type="PANTHER" id="PTHR34805:SF1">
    <property type="entry name" value="PROTEIN MODIFIER OF SNC1 1"/>
    <property type="match status" value="1"/>
</dbReference>
<feature type="compositionally biased region" description="Polar residues" evidence="1">
    <location>
        <begin position="1202"/>
        <end position="1224"/>
    </location>
</feature>
<feature type="compositionally biased region" description="Low complexity" evidence="1">
    <location>
        <begin position="993"/>
        <end position="1002"/>
    </location>
</feature>
<sequence length="1554" mass="168134">MTLLLVLSYDIQYDNRRAEVCGYMRWASTRRGGMTVLGKVAVPKPINLPSQRLENHGLDPNVEIVPKGTLSWGSRPSSAGSNAWGTSSLSPHTEGSSSSPRHFAGRPSSGCGTRPSTAGSERACDPSVSAWGSNSRPSSASGILASNSSSLTSSRPRSAETRPGSSQLSRFAEPSAESSAPRASNATSERMGVATAVNDEFSLSSGDFPTLGSEKDESGKNTEALDCIPHGSPGSSSGRVTASGDNVGTAHGDEISKNPDFKGNSWRKDGPPYVEDGPRPGMERWRGEPPPYPNHNTGPPPYESWRGAPPINPPAGVWYRGPPGPPPYGGPGAPGGFPMEPFPYYHPQVPPPGLANSQPIPPGAGPHGHHPKNGDMYRHPMPDSYMRPSMPMRPGFYPGPIPYEGYYGPPMGFCNPNERDLSFMGMPPGPPIYNRPVNQNCHDPNNSHPKSREHRGPEQVEPVLNDPRGNYKVLMKHNDSWNQNEEERLNHRMNTSASNRDKGILSRSFVPENAWADDYKKDRDMHDGKGVPAEEFPSQTFENNFGSTDHATRFPVSNVNETDRSHVIENAASPRNQSLIQKIEGLNAKARASGGRQDGFHREQSHDKVHIVNPKGNQSGNDATSDVLRGRHYAPGVVPGAEDINNATVEKTRESVVSGVTATTRPTRGVQSRGDHQGKGRFNGQEADGRIRKSESQTVVSAAVSGTTTNDEVKEHHPAVQPAEVPKPDVERKDDRASVVSTFDHSDTQRAKMREIAKQRAIQLQKEEEERTREQKAKALAKLEELNRRSANQGMENQSQKLESVPSHSAVSHKQEDSKKHPEPNLDANQTTESGLVSSNNIGQTNEINSSETVDSTASHSHGGAVTKKNADKDYVLSQNQLEAADPKFNDAIGHRTSPAQVREDSKQKCVAQKQRQNIPSQKSSMQESTPAFRAGALKNQDGIAPAEEGCCILAASAAGKELTELPLTSDSPLHQKKKNNKNGKNKHKVEESSNAISSSEAMPKDSRVAQDCPDDSGKNASDFVNWSSTHSSTDAKDAVQSFENHSLLSREDVHVRQSNSWKPQHSRKTRSSQNNRISERSHSNDAVVWAPVRSSNKVDVTEQTSEKTAEPSVPPETGNNVSRNGSKTKRAEMERYVPKPAAKELAQQGNTQQSPSTDLGGTDGTGGTSKTPQGSESSDYAAKAGSVAETKHVDGRHKQQKAQGSWRQRVSVQSTPVQSSRDNSPAIANMSNNVESDESQVGGAPSGPDVLSDKGPQANMCDDGWDCANDRTSPLSAVFSDMKVHAPSGRGKKHPSKGCKSSGYNQNFDRKDSNAAFTDSQCPPGTIQAERIASPRDNRVVGDRSTSQWQPKSQGQQGNRHRGGQDVTGEDSRGPKRGSGHNCAEPDSEDKHVDGGIPSLGNEDSERDKKGLSIKGHPNQGSAIAVASALSVATDGLNEQRPFSGYRKNANYGGRPNRGHESRGDWSSISQENKQHYSSANRERQTQNSHYEYQAVGPYNSNTRRSNESGAQKDNQAGGGGQRFRERGNNYSRRGKANFYGRQSGNPSDAAGY</sequence>
<feature type="compositionally biased region" description="Polar residues" evidence="1">
    <location>
        <begin position="827"/>
        <end position="860"/>
    </location>
</feature>
<reference evidence="2" key="1">
    <citation type="submission" date="2022-04" db="EMBL/GenBank/DDBJ databases">
        <title>Carnegiea gigantea Genome sequencing and assembly v2.</title>
        <authorList>
            <person name="Copetti D."/>
            <person name="Sanderson M.J."/>
            <person name="Burquez A."/>
            <person name="Wojciechowski M.F."/>
        </authorList>
    </citation>
    <scope>NUCLEOTIDE SEQUENCE</scope>
    <source>
        <strain evidence="2">SGP5-SGP5p</strain>
        <tissue evidence="2">Aerial part</tissue>
    </source>
</reference>
<feature type="compositionally biased region" description="Basic and acidic residues" evidence="1">
    <location>
        <begin position="765"/>
        <end position="788"/>
    </location>
</feature>
<proteinExistence type="predicted"/>
<feature type="compositionally biased region" description="Polar residues" evidence="1">
    <location>
        <begin position="71"/>
        <end position="100"/>
    </location>
</feature>
<dbReference type="InterPro" id="IPR038808">
    <property type="entry name" value="MOS1-like"/>
</dbReference>
<feature type="region of interest" description="Disordered" evidence="1">
    <location>
        <begin position="351"/>
        <end position="378"/>
    </location>
</feature>
<feature type="compositionally biased region" description="Low complexity" evidence="1">
    <location>
        <begin position="169"/>
        <end position="186"/>
    </location>
</feature>
<feature type="region of interest" description="Disordered" evidence="1">
    <location>
        <begin position="633"/>
        <end position="941"/>
    </location>
</feature>
<feature type="compositionally biased region" description="Polar residues" evidence="1">
    <location>
        <begin position="537"/>
        <end position="554"/>
    </location>
</feature>
<feature type="compositionally biased region" description="Low complexity" evidence="1">
    <location>
        <begin position="137"/>
        <end position="156"/>
    </location>
</feature>
<accession>A0A9Q1QFW1</accession>
<feature type="compositionally biased region" description="Low complexity" evidence="1">
    <location>
        <begin position="698"/>
        <end position="709"/>
    </location>
</feature>
<feature type="compositionally biased region" description="Polar residues" evidence="1">
    <location>
        <begin position="1019"/>
        <end position="1033"/>
    </location>
</feature>